<proteinExistence type="predicted"/>
<evidence type="ECO:0000313" key="1">
    <source>
        <dbReference type="EMBL" id="EST11999.1"/>
    </source>
</evidence>
<accession>V6J5J0</accession>
<name>V6J5J0_9BACL</name>
<evidence type="ECO:0000313" key="2">
    <source>
        <dbReference type="Proteomes" id="UP000018296"/>
    </source>
</evidence>
<sequence>MNITTIFRQYIQEHCPHLNDNEWILDDALFRKEQLKMEHLKRVLPEGDTLFKCFCFIHAHADIAIYIILDQQGKKMYTIGSITI</sequence>
<dbReference type="Proteomes" id="UP000018296">
    <property type="component" value="Unassembled WGS sequence"/>
</dbReference>
<gene>
    <name evidence="1" type="ORF">P343_09905</name>
</gene>
<protein>
    <submittedName>
        <fullName evidence="1">Uncharacterized protein</fullName>
    </submittedName>
</protein>
<dbReference type="PATRIC" id="fig|1395513.3.peg.1997"/>
<comment type="caution">
    <text evidence="1">The sequence shown here is derived from an EMBL/GenBank/DDBJ whole genome shotgun (WGS) entry which is preliminary data.</text>
</comment>
<dbReference type="OrthoDB" id="2973674at2"/>
<organism evidence="1 2">
    <name type="scientific">Sporolactobacillus laevolacticus DSM 442</name>
    <dbReference type="NCBI Taxonomy" id="1395513"/>
    <lineage>
        <taxon>Bacteria</taxon>
        <taxon>Bacillati</taxon>
        <taxon>Bacillota</taxon>
        <taxon>Bacilli</taxon>
        <taxon>Bacillales</taxon>
        <taxon>Sporolactobacillaceae</taxon>
        <taxon>Sporolactobacillus</taxon>
    </lineage>
</organism>
<reference evidence="1 2" key="1">
    <citation type="journal article" date="2013" name="Genome Announc.">
        <title>Genome Sequence of Sporolactobacillus laevolacticus DSM442, an Efficient Polymer-Grade D-Lactate Producer from Agricultural Waste Cottonseed as a Nitrogen Source.</title>
        <authorList>
            <person name="Wang H."/>
            <person name="Wang L."/>
            <person name="Ju J."/>
            <person name="Yu B."/>
            <person name="Ma Y."/>
        </authorList>
    </citation>
    <scope>NUCLEOTIDE SEQUENCE [LARGE SCALE GENOMIC DNA]</scope>
    <source>
        <strain evidence="1 2">DSM 442</strain>
    </source>
</reference>
<dbReference type="AlphaFoldDB" id="V6J5J0"/>
<dbReference type="EMBL" id="AWTC01000008">
    <property type="protein sequence ID" value="EST11999.1"/>
    <property type="molecule type" value="Genomic_DNA"/>
</dbReference>
<dbReference type="STRING" id="1395513.P343_09905"/>
<keyword evidence="2" id="KW-1185">Reference proteome</keyword>
<dbReference type="RefSeq" id="WP_023510237.1">
    <property type="nucleotide sequence ID" value="NZ_AWTC01000008.1"/>
</dbReference>